<dbReference type="EMBL" id="JANPWB010000011">
    <property type="protein sequence ID" value="KAJ1132498.1"/>
    <property type="molecule type" value="Genomic_DNA"/>
</dbReference>
<keyword evidence="2" id="KW-1185">Reference proteome</keyword>
<sequence length="95" mass="10623">MRTGGIRDTFKLLVNFVHDEAAAVRRIRAITRIFDRKLMSLLCVMDATLVHLSLRALTADPVDDTSSVFLAPLGQFYPSSDLYRGHAPITSVFNE</sequence>
<accession>A0AAV7Q194</accession>
<evidence type="ECO:0000313" key="2">
    <source>
        <dbReference type="Proteomes" id="UP001066276"/>
    </source>
</evidence>
<evidence type="ECO:0000313" key="1">
    <source>
        <dbReference type="EMBL" id="KAJ1132498.1"/>
    </source>
</evidence>
<comment type="caution">
    <text evidence="1">The sequence shown here is derived from an EMBL/GenBank/DDBJ whole genome shotgun (WGS) entry which is preliminary data.</text>
</comment>
<gene>
    <name evidence="1" type="ORF">NDU88_010807</name>
</gene>
<name>A0AAV7Q194_PLEWA</name>
<dbReference type="Proteomes" id="UP001066276">
    <property type="component" value="Chromosome 7"/>
</dbReference>
<organism evidence="1 2">
    <name type="scientific">Pleurodeles waltl</name>
    <name type="common">Iberian ribbed newt</name>
    <dbReference type="NCBI Taxonomy" id="8319"/>
    <lineage>
        <taxon>Eukaryota</taxon>
        <taxon>Metazoa</taxon>
        <taxon>Chordata</taxon>
        <taxon>Craniata</taxon>
        <taxon>Vertebrata</taxon>
        <taxon>Euteleostomi</taxon>
        <taxon>Amphibia</taxon>
        <taxon>Batrachia</taxon>
        <taxon>Caudata</taxon>
        <taxon>Salamandroidea</taxon>
        <taxon>Salamandridae</taxon>
        <taxon>Pleurodelinae</taxon>
        <taxon>Pleurodeles</taxon>
    </lineage>
</organism>
<dbReference type="AlphaFoldDB" id="A0AAV7Q194"/>
<proteinExistence type="predicted"/>
<reference evidence="1" key="1">
    <citation type="journal article" date="2022" name="bioRxiv">
        <title>Sequencing and chromosome-scale assembly of the giantPleurodeles waltlgenome.</title>
        <authorList>
            <person name="Brown T."/>
            <person name="Elewa A."/>
            <person name="Iarovenko S."/>
            <person name="Subramanian E."/>
            <person name="Araus A.J."/>
            <person name="Petzold A."/>
            <person name="Susuki M."/>
            <person name="Suzuki K.-i.T."/>
            <person name="Hayashi T."/>
            <person name="Toyoda A."/>
            <person name="Oliveira C."/>
            <person name="Osipova E."/>
            <person name="Leigh N.D."/>
            <person name="Simon A."/>
            <person name="Yun M.H."/>
        </authorList>
    </citation>
    <scope>NUCLEOTIDE SEQUENCE</scope>
    <source>
        <strain evidence="1">20211129_DDA</strain>
        <tissue evidence="1">Liver</tissue>
    </source>
</reference>
<protein>
    <submittedName>
        <fullName evidence="1">Uncharacterized protein</fullName>
    </submittedName>
</protein>